<dbReference type="PANTHER" id="PTHR43685">
    <property type="entry name" value="GLYCOSYLTRANSFERASE"/>
    <property type="match status" value="1"/>
</dbReference>
<protein>
    <recommendedName>
        <fullName evidence="3">Glycosyltransferase</fullName>
    </recommendedName>
</protein>
<reference evidence="1 2" key="1">
    <citation type="submission" date="2019-10" db="EMBL/GenBank/DDBJ databases">
        <title>Whole-genome sequence of the purple nonsulfur photosynthetic bacterium Rhodocyclus tenuis.</title>
        <authorList>
            <person name="Kyndt J.A."/>
            <person name="Meyer T.E."/>
        </authorList>
    </citation>
    <scope>NUCLEOTIDE SEQUENCE [LARGE SCALE GENOMIC DNA]</scope>
    <source>
        <strain evidence="1 2">DSM 110</strain>
    </source>
</reference>
<comment type="caution">
    <text evidence="1">The sequence shown here is derived from an EMBL/GenBank/DDBJ whole genome shotgun (WGS) entry which is preliminary data.</text>
</comment>
<dbReference type="InterPro" id="IPR050834">
    <property type="entry name" value="Glycosyltransf_2"/>
</dbReference>
<evidence type="ECO:0000313" key="1">
    <source>
        <dbReference type="EMBL" id="MQY51569.1"/>
    </source>
</evidence>
<dbReference type="SUPFAM" id="SSF53448">
    <property type="entry name" value="Nucleotide-diphospho-sugar transferases"/>
    <property type="match status" value="2"/>
</dbReference>
<evidence type="ECO:0008006" key="3">
    <source>
        <dbReference type="Google" id="ProtNLM"/>
    </source>
</evidence>
<name>A0A6L5JWF3_RHOTE</name>
<dbReference type="SUPFAM" id="SSF53756">
    <property type="entry name" value="UDP-Glycosyltransferase/glycogen phosphorylase"/>
    <property type="match status" value="1"/>
</dbReference>
<dbReference type="OrthoDB" id="9816564at2"/>
<dbReference type="Proteomes" id="UP000480275">
    <property type="component" value="Unassembled WGS sequence"/>
</dbReference>
<gene>
    <name evidence="1" type="ORF">GHK24_07275</name>
</gene>
<evidence type="ECO:0000313" key="2">
    <source>
        <dbReference type="Proteomes" id="UP000480275"/>
    </source>
</evidence>
<dbReference type="InterPro" id="IPR013320">
    <property type="entry name" value="ConA-like_dom_sf"/>
</dbReference>
<dbReference type="GO" id="GO:0044010">
    <property type="term" value="P:single-species biofilm formation"/>
    <property type="evidence" value="ECO:0007669"/>
    <property type="project" value="TreeGrafter"/>
</dbReference>
<dbReference type="PANTHER" id="PTHR43685:SF2">
    <property type="entry name" value="GLYCOSYLTRANSFERASE 2-LIKE DOMAIN-CONTAINING PROTEIN"/>
    <property type="match status" value="1"/>
</dbReference>
<proteinExistence type="predicted"/>
<dbReference type="InterPro" id="IPR029044">
    <property type="entry name" value="Nucleotide-diphossugar_trans"/>
</dbReference>
<sequence>MLMAGELPVSRPRNLFGRTRHPYYILAPDFTPRSAGIRCLHLLCHALNELGEEAYLFHAKTTSPKLRTPLLDAETLRRHFTLGLYPVAVYPEVYAGNPLQLPAVARWLLNRPGHLGGDSVFPESDLLFAYDGWCIPPGMNLPYLSMPSTDTTVFNNDNNPADSQRRGACYYANKALAFGAKIRPEHRQLTSLCHDIPRSPAEIADILRRSEVLYCYEQSAIIHEARACGCPVLLVSSEYWDVDQEHGGRDVLFLAGEESLDDACGHALENHAVVLDPAISRRGLGSAAFDGRAHLFFYDSTDFDLGISDFTLEMWVRFQSLEAAVSQSLCAGCGSGAQANSWVLGTDAAAQGHVSLRLAAAGEAPVLIDDRPPQAGVWTHYALVRRHGQFTLFRDGTVAASTQFAGPMTTGISRLMIGAARGEGAEAPVQSPLRANLSELRLTKGEARYTAGFIPAPIPAPLSLAGSRLQLLCEPGIALASQAGALAWATATVPYSALLRENWLRNAWENIRYFVELTQAQAARLAQHPLSLKDCTAYTPLENYWLIPAAERAQVVDNFVMALTHMPAFGAAPASAAGKAVSAEASVPAAASTVSTASVASVTSATGNAYADWMGRRQLQAIDGQYFQEHVATLWKRHPLVEFLVFVGEGQAPLLADTIDSLSAQFFEGWRLCVISQQPSPEPEFCGEHPTLRWRHVPDTALWSEAANAHLRSSAADWVGLFDAGTRFSPQLLLVLGDYLALHGDWRVVYTDEDALAADGERHSPLFKPDFSPDFLRSTDYIGNVFVKRQPLLALGGYPADPGAERVDIVLRFFDACGAAAIGHIPDVLYHVPENAFFRADHREVAAPMARHLARQEVSAEVEEGLVPPFTWRVRYCHATRPRVSVLLVAGTDVIALERCVERLLATTDYPDWEILIGETSATSPADASVAGDPASPSEAGALGALSAALLGRAPERIRLLRLAATGTPALRNALAAQASGELVLFLDSVVEPIHADWLDVLVSHALRADVGAVGARLLSPHSLQVVDAGVVLGMQDGLGAVFANEVAHDQAGYLRRALTEQNYSALSGRCLLLRASTFHELGGFDAAEFAHDLYVADFCLKLRQRGKWLVWTPYATLLQHVSIEAAPTPQDTAQRLRETAILARRWPDSFADDPAWNRHLALCSRLPAVESELVASWNPDFRDRLRILGMPVGSQGQAEYRTFAPLRALHGAGLAQCAEACQPRQGVAPRAPTPFELARLAPDTLLIHVPVDNVRAMSLLHYETFNPQVLRIYQLDDLVTDIPPDNPSSKQLPPELVRERLRLGLAACDRLIVSTQPLADAYRELIDDIRVVPNMLEARVWSGLQSRRRGTKKPRVGWAGAQQHAGDLRLIAEVVKATADEVDWVFFGMMPAGVSRYVAEFHDVVVRFEEYPAKLATLDLDLAVAPLVLHPFNEAKSNLRLLEYGAMAWPVVCSDAYPYRTNDAPVTRLANDPEQWIACLREKVRDRDALAAEGDTLKAWVYEHYILEEHLERWLSALRR</sequence>
<dbReference type="Gene3D" id="3.90.550.10">
    <property type="entry name" value="Spore Coat Polysaccharide Biosynthesis Protein SpsA, Chain A"/>
    <property type="match status" value="2"/>
</dbReference>
<accession>A0A6L5JWF3</accession>
<dbReference type="SUPFAM" id="SSF49899">
    <property type="entry name" value="Concanavalin A-like lectins/glucanases"/>
    <property type="match status" value="1"/>
</dbReference>
<dbReference type="Pfam" id="PF13385">
    <property type="entry name" value="Laminin_G_3"/>
    <property type="match status" value="1"/>
</dbReference>
<dbReference type="Gene3D" id="2.60.120.200">
    <property type="match status" value="1"/>
</dbReference>
<organism evidence="1 2">
    <name type="scientific">Rhodocyclus tenuis</name>
    <name type="common">Rhodospirillum tenue</name>
    <dbReference type="NCBI Taxonomy" id="1066"/>
    <lineage>
        <taxon>Bacteria</taxon>
        <taxon>Pseudomonadati</taxon>
        <taxon>Pseudomonadota</taxon>
        <taxon>Betaproteobacteria</taxon>
        <taxon>Rhodocyclales</taxon>
        <taxon>Rhodocyclaceae</taxon>
        <taxon>Rhodocyclus</taxon>
    </lineage>
</organism>
<dbReference type="EMBL" id="WIXJ01000004">
    <property type="protein sequence ID" value="MQY51569.1"/>
    <property type="molecule type" value="Genomic_DNA"/>
</dbReference>
<dbReference type="Gene3D" id="3.40.50.2000">
    <property type="entry name" value="Glycogen Phosphorylase B"/>
    <property type="match status" value="1"/>
</dbReference>